<keyword evidence="6" id="KW-1185">Reference proteome</keyword>
<dbReference type="GO" id="GO:0005886">
    <property type="term" value="C:plasma membrane"/>
    <property type="evidence" value="ECO:0007669"/>
    <property type="project" value="UniProtKB-SubCell"/>
</dbReference>
<dbReference type="InterPro" id="IPR036721">
    <property type="entry name" value="RCK_C_sf"/>
</dbReference>
<dbReference type="GO" id="GO:0008324">
    <property type="term" value="F:monoatomic cation transmembrane transporter activity"/>
    <property type="evidence" value="ECO:0007669"/>
    <property type="project" value="InterPro"/>
</dbReference>
<dbReference type="OrthoDB" id="9799090at2"/>
<dbReference type="InterPro" id="IPR003148">
    <property type="entry name" value="RCK_N"/>
</dbReference>
<protein>
    <submittedName>
        <fullName evidence="5">Potassium transporter TrkA</fullName>
    </submittedName>
</protein>
<dbReference type="SUPFAM" id="SSF81324">
    <property type="entry name" value="Voltage-gated potassium channels"/>
    <property type="match status" value="1"/>
</dbReference>
<dbReference type="InterPro" id="IPR006037">
    <property type="entry name" value="RCK_C"/>
</dbReference>
<evidence type="ECO:0000256" key="1">
    <source>
        <dbReference type="ARBA" id="ARBA00004651"/>
    </source>
</evidence>
<evidence type="ECO:0000259" key="4">
    <source>
        <dbReference type="PROSITE" id="PS51202"/>
    </source>
</evidence>
<keyword evidence="2" id="KW-1133">Transmembrane helix</keyword>
<proteinExistence type="predicted"/>
<dbReference type="Gene3D" id="3.30.70.1450">
    <property type="entry name" value="Regulator of K+ conductance, C-terminal domain"/>
    <property type="match status" value="2"/>
</dbReference>
<dbReference type="PROSITE" id="PS51201">
    <property type="entry name" value="RCK_N"/>
    <property type="match status" value="2"/>
</dbReference>
<dbReference type="SUPFAM" id="SSF116726">
    <property type="entry name" value="TrkA C-terminal domain-like"/>
    <property type="match status" value="2"/>
</dbReference>
<feature type="transmembrane region" description="Helical" evidence="2">
    <location>
        <begin position="58"/>
        <end position="76"/>
    </location>
</feature>
<reference evidence="5 6" key="1">
    <citation type="submission" date="2018-02" db="EMBL/GenBank/DDBJ databases">
        <title>Genome sequence of Desulfovibrio carbinolicus DSM 3852.</title>
        <authorList>
            <person name="Wilbanks E."/>
            <person name="Skennerton C.T."/>
            <person name="Orphan V.J."/>
        </authorList>
    </citation>
    <scope>NUCLEOTIDE SEQUENCE [LARGE SCALE GENOMIC DNA]</scope>
    <source>
        <strain evidence="5 6">DSM 3852</strain>
    </source>
</reference>
<dbReference type="InterPro" id="IPR036291">
    <property type="entry name" value="NAD(P)-bd_dom_sf"/>
</dbReference>
<dbReference type="AlphaFoldDB" id="A0A4P6HGB6"/>
<dbReference type="Proteomes" id="UP000293296">
    <property type="component" value="Chromosome"/>
</dbReference>
<sequence length="567" mass="61901">MKFLAAQVGYLLQNSSSRRNLRFLVNFVLTLVAMVVLYSVVFHWIMQRDGQEYSWVTGFYWTLTVMSTLGFGDITFTSDLGRLFSIIVLLTGIIFLLVMLPFTFIQFFYAPWLEAQARALAPRELPVGTSDHVIVVGDDPAALNLNKKARQYGYACLLLRSDSKAATDLYDQGYAVAVGDYDDADTYRRLRVDGAAMVVALDNDMRNANVAFTVREVSPATPIVSKADQEESLDILKLAGSTQVFHFTHLLGEALARRARGGDMQSGIIGRIGEIVVAEWPVMGSRLEGRTLRECALRSVAGVNVVGVWERGRFELPDPDQALPPGVVLMLAGTEGQIETFRDFAGEAPPSDAPAVILGGGRVGRAAAGQLRRRGIDYRIVEKNPGKLMESYRVVAGNAADLDVLVKAGIRQAPTVFITTHNDDMNIYLAIYCRKLRPDIQIISRATLDRNIGVLHAAGADLVISYASLVANTVINLLNPDKVLMLNEGLNMFRMAVPAELVGKSLAESRIRSLTGCNVAAVSAGEGLEVNPDPDRPLQAGTRLVLIGNAAAEQRFLERFPSRPAVS</sequence>
<dbReference type="PANTHER" id="PTHR43833">
    <property type="entry name" value="POTASSIUM CHANNEL PROTEIN 2-RELATED-RELATED"/>
    <property type="match status" value="1"/>
</dbReference>
<keyword evidence="2" id="KW-0812">Transmembrane</keyword>
<organism evidence="5 6">
    <name type="scientific">Solidesulfovibrio carbinolicus</name>
    <dbReference type="NCBI Taxonomy" id="296842"/>
    <lineage>
        <taxon>Bacteria</taxon>
        <taxon>Pseudomonadati</taxon>
        <taxon>Thermodesulfobacteriota</taxon>
        <taxon>Desulfovibrionia</taxon>
        <taxon>Desulfovibrionales</taxon>
        <taxon>Desulfovibrionaceae</taxon>
        <taxon>Solidesulfovibrio</taxon>
    </lineage>
</organism>
<name>A0A4P6HGB6_9BACT</name>
<evidence type="ECO:0000313" key="5">
    <source>
        <dbReference type="EMBL" id="QAZ66171.1"/>
    </source>
</evidence>
<evidence type="ECO:0000256" key="2">
    <source>
        <dbReference type="SAM" id="Phobius"/>
    </source>
</evidence>
<dbReference type="PROSITE" id="PS51202">
    <property type="entry name" value="RCK_C"/>
    <property type="match status" value="2"/>
</dbReference>
<dbReference type="SUPFAM" id="SSF51735">
    <property type="entry name" value="NAD(P)-binding Rossmann-fold domains"/>
    <property type="match status" value="2"/>
</dbReference>
<feature type="transmembrane region" description="Helical" evidence="2">
    <location>
        <begin position="83"/>
        <end position="109"/>
    </location>
</feature>
<dbReference type="RefSeq" id="WP_129349206.1">
    <property type="nucleotide sequence ID" value="NZ_CP026538.1"/>
</dbReference>
<dbReference type="GO" id="GO:0006813">
    <property type="term" value="P:potassium ion transport"/>
    <property type="evidence" value="ECO:0007669"/>
    <property type="project" value="InterPro"/>
</dbReference>
<dbReference type="Pfam" id="PF07885">
    <property type="entry name" value="Ion_trans_2"/>
    <property type="match status" value="1"/>
</dbReference>
<keyword evidence="2" id="KW-0472">Membrane</keyword>
<feature type="domain" description="RCK N-terminal" evidence="3">
    <location>
        <begin position="130"/>
        <end position="248"/>
    </location>
</feature>
<dbReference type="Pfam" id="PF02254">
    <property type="entry name" value="TrkA_N"/>
    <property type="match status" value="2"/>
</dbReference>
<feature type="domain" description="RCK C-terminal" evidence="4">
    <location>
        <begin position="480"/>
        <end position="562"/>
    </location>
</feature>
<feature type="transmembrane region" description="Helical" evidence="2">
    <location>
        <begin position="21"/>
        <end position="46"/>
    </location>
</feature>
<evidence type="ECO:0000313" key="6">
    <source>
        <dbReference type="Proteomes" id="UP000293296"/>
    </source>
</evidence>
<dbReference type="PANTHER" id="PTHR43833:SF9">
    <property type="entry name" value="POTASSIUM CHANNEL PROTEIN YUGO-RELATED"/>
    <property type="match status" value="1"/>
</dbReference>
<dbReference type="InterPro" id="IPR013099">
    <property type="entry name" value="K_chnl_dom"/>
</dbReference>
<feature type="domain" description="RCK C-terminal" evidence="4">
    <location>
        <begin position="262"/>
        <end position="347"/>
    </location>
</feature>
<comment type="subcellular location">
    <subcellularLocation>
        <location evidence="1">Cell membrane</location>
        <topology evidence="1">Multi-pass membrane protein</topology>
    </subcellularLocation>
</comment>
<accession>A0A4P6HGB6</accession>
<evidence type="ECO:0000259" key="3">
    <source>
        <dbReference type="PROSITE" id="PS51201"/>
    </source>
</evidence>
<dbReference type="Pfam" id="PF02080">
    <property type="entry name" value="TrkA_C"/>
    <property type="match status" value="2"/>
</dbReference>
<feature type="domain" description="RCK N-terminal" evidence="3">
    <location>
        <begin position="352"/>
        <end position="465"/>
    </location>
</feature>
<gene>
    <name evidence="5" type="ORF">C3Y92_02525</name>
</gene>
<dbReference type="InterPro" id="IPR050721">
    <property type="entry name" value="Trk_Ktr_HKT_K-transport"/>
</dbReference>
<dbReference type="KEGG" id="dcb:C3Y92_02525"/>
<dbReference type="Gene3D" id="1.10.287.70">
    <property type="match status" value="1"/>
</dbReference>
<dbReference type="EMBL" id="CP026538">
    <property type="protein sequence ID" value="QAZ66171.1"/>
    <property type="molecule type" value="Genomic_DNA"/>
</dbReference>
<dbReference type="Gene3D" id="3.40.50.720">
    <property type="entry name" value="NAD(P)-binding Rossmann-like Domain"/>
    <property type="match status" value="2"/>
</dbReference>